<dbReference type="Pfam" id="PF00067">
    <property type="entry name" value="p450"/>
    <property type="match status" value="1"/>
</dbReference>
<dbReference type="InterPro" id="IPR050665">
    <property type="entry name" value="Cytochrome_P450_Monooxygen"/>
</dbReference>
<dbReference type="InterPro" id="IPR001128">
    <property type="entry name" value="Cyt_P450"/>
</dbReference>
<accession>A0A4S8M274</accession>
<keyword evidence="10" id="KW-1185">Reference proteome</keyword>
<dbReference type="AlphaFoldDB" id="A0A4S8M274"/>
<dbReference type="GO" id="GO:0020037">
    <property type="term" value="F:heme binding"/>
    <property type="evidence" value="ECO:0007669"/>
    <property type="project" value="InterPro"/>
</dbReference>
<dbReference type="EMBL" id="ML179193">
    <property type="protein sequence ID" value="THU95743.1"/>
    <property type="molecule type" value="Genomic_DNA"/>
</dbReference>
<evidence type="ECO:0000256" key="8">
    <source>
        <dbReference type="ARBA" id="ARBA00023136"/>
    </source>
</evidence>
<organism evidence="9 10">
    <name type="scientific">Dendrothele bispora (strain CBS 962.96)</name>
    <dbReference type="NCBI Taxonomy" id="1314807"/>
    <lineage>
        <taxon>Eukaryota</taxon>
        <taxon>Fungi</taxon>
        <taxon>Dikarya</taxon>
        <taxon>Basidiomycota</taxon>
        <taxon>Agaricomycotina</taxon>
        <taxon>Agaricomycetes</taxon>
        <taxon>Agaricomycetidae</taxon>
        <taxon>Agaricales</taxon>
        <taxon>Agaricales incertae sedis</taxon>
        <taxon>Dendrothele</taxon>
    </lineage>
</organism>
<evidence type="ECO:0000256" key="3">
    <source>
        <dbReference type="ARBA" id="ARBA00022692"/>
    </source>
</evidence>
<protein>
    <submittedName>
        <fullName evidence="9">Cytochrome P450</fullName>
    </submittedName>
</protein>
<evidence type="ECO:0000256" key="6">
    <source>
        <dbReference type="ARBA" id="ARBA00023002"/>
    </source>
</evidence>
<dbReference type="PANTHER" id="PTHR24282:SF211">
    <property type="entry name" value="CYTOCHROME P450-RELATED"/>
    <property type="match status" value="1"/>
</dbReference>
<dbReference type="GO" id="GO:0005506">
    <property type="term" value="F:iron ion binding"/>
    <property type="evidence" value="ECO:0007669"/>
    <property type="project" value="InterPro"/>
</dbReference>
<dbReference type="PANTHER" id="PTHR24282">
    <property type="entry name" value="CYTOCHROME P450 FAMILY MEMBER"/>
    <property type="match status" value="1"/>
</dbReference>
<dbReference type="OrthoDB" id="5076166at2759"/>
<dbReference type="GO" id="GO:0016020">
    <property type="term" value="C:membrane"/>
    <property type="evidence" value="ECO:0007669"/>
    <property type="project" value="UniProtKB-SubCell"/>
</dbReference>
<evidence type="ECO:0000313" key="9">
    <source>
        <dbReference type="EMBL" id="THU95743.1"/>
    </source>
</evidence>
<keyword evidence="7" id="KW-0408">Iron</keyword>
<dbReference type="InterPro" id="IPR036396">
    <property type="entry name" value="Cyt_P450_sf"/>
</dbReference>
<sequence length="139" mass="16124">ETLFVSDPKALQHILHTSRYHYPKINGYRNDNHRIFGKSVVPVEGKAHQRQRKVLNHAFSISELKTFLPLFQRSTTRVNSNDKTMKALGLNSSEYKVIDVLGWLFRFALDVIRQAAFENNFGALDEDDNVLTQILRHMK</sequence>
<dbReference type="GO" id="GO:0004497">
    <property type="term" value="F:monooxygenase activity"/>
    <property type="evidence" value="ECO:0007669"/>
    <property type="project" value="InterPro"/>
</dbReference>
<name>A0A4S8M274_DENBC</name>
<evidence type="ECO:0000256" key="7">
    <source>
        <dbReference type="ARBA" id="ARBA00023004"/>
    </source>
</evidence>
<evidence type="ECO:0000256" key="4">
    <source>
        <dbReference type="ARBA" id="ARBA00022723"/>
    </source>
</evidence>
<dbReference type="Proteomes" id="UP000297245">
    <property type="component" value="Unassembled WGS sequence"/>
</dbReference>
<evidence type="ECO:0000256" key="5">
    <source>
        <dbReference type="ARBA" id="ARBA00022989"/>
    </source>
</evidence>
<dbReference type="SUPFAM" id="SSF48264">
    <property type="entry name" value="Cytochrome P450"/>
    <property type="match status" value="1"/>
</dbReference>
<keyword evidence="3" id="KW-0812">Transmembrane</keyword>
<evidence type="ECO:0000256" key="2">
    <source>
        <dbReference type="ARBA" id="ARBA00022617"/>
    </source>
</evidence>
<evidence type="ECO:0000256" key="1">
    <source>
        <dbReference type="ARBA" id="ARBA00004370"/>
    </source>
</evidence>
<dbReference type="Gene3D" id="1.10.630.10">
    <property type="entry name" value="Cytochrome P450"/>
    <property type="match status" value="1"/>
</dbReference>
<feature type="non-terminal residue" evidence="9">
    <location>
        <position position="1"/>
    </location>
</feature>
<keyword evidence="6" id="KW-0560">Oxidoreductase</keyword>
<evidence type="ECO:0000313" key="10">
    <source>
        <dbReference type="Proteomes" id="UP000297245"/>
    </source>
</evidence>
<reference evidence="9 10" key="1">
    <citation type="journal article" date="2019" name="Nat. Ecol. Evol.">
        <title>Megaphylogeny resolves global patterns of mushroom evolution.</title>
        <authorList>
            <person name="Varga T."/>
            <person name="Krizsan K."/>
            <person name="Foldi C."/>
            <person name="Dima B."/>
            <person name="Sanchez-Garcia M."/>
            <person name="Sanchez-Ramirez S."/>
            <person name="Szollosi G.J."/>
            <person name="Szarkandi J.G."/>
            <person name="Papp V."/>
            <person name="Albert L."/>
            <person name="Andreopoulos W."/>
            <person name="Angelini C."/>
            <person name="Antonin V."/>
            <person name="Barry K.W."/>
            <person name="Bougher N.L."/>
            <person name="Buchanan P."/>
            <person name="Buyck B."/>
            <person name="Bense V."/>
            <person name="Catcheside P."/>
            <person name="Chovatia M."/>
            <person name="Cooper J."/>
            <person name="Damon W."/>
            <person name="Desjardin D."/>
            <person name="Finy P."/>
            <person name="Geml J."/>
            <person name="Haridas S."/>
            <person name="Hughes K."/>
            <person name="Justo A."/>
            <person name="Karasinski D."/>
            <person name="Kautmanova I."/>
            <person name="Kiss B."/>
            <person name="Kocsube S."/>
            <person name="Kotiranta H."/>
            <person name="LaButti K.M."/>
            <person name="Lechner B.E."/>
            <person name="Liimatainen K."/>
            <person name="Lipzen A."/>
            <person name="Lukacs Z."/>
            <person name="Mihaltcheva S."/>
            <person name="Morgado L.N."/>
            <person name="Niskanen T."/>
            <person name="Noordeloos M.E."/>
            <person name="Ohm R.A."/>
            <person name="Ortiz-Santana B."/>
            <person name="Ovrebo C."/>
            <person name="Racz N."/>
            <person name="Riley R."/>
            <person name="Savchenko A."/>
            <person name="Shiryaev A."/>
            <person name="Soop K."/>
            <person name="Spirin V."/>
            <person name="Szebenyi C."/>
            <person name="Tomsovsky M."/>
            <person name="Tulloss R.E."/>
            <person name="Uehling J."/>
            <person name="Grigoriev I.V."/>
            <person name="Vagvolgyi C."/>
            <person name="Papp T."/>
            <person name="Martin F.M."/>
            <person name="Miettinen O."/>
            <person name="Hibbett D.S."/>
            <person name="Nagy L.G."/>
        </authorList>
    </citation>
    <scope>NUCLEOTIDE SEQUENCE [LARGE SCALE GENOMIC DNA]</scope>
    <source>
        <strain evidence="9 10">CBS 962.96</strain>
    </source>
</reference>
<dbReference type="GO" id="GO:0016705">
    <property type="term" value="F:oxidoreductase activity, acting on paired donors, with incorporation or reduction of molecular oxygen"/>
    <property type="evidence" value="ECO:0007669"/>
    <property type="project" value="InterPro"/>
</dbReference>
<keyword evidence="4" id="KW-0479">Metal-binding</keyword>
<comment type="subcellular location">
    <subcellularLocation>
        <location evidence="1">Membrane</location>
    </subcellularLocation>
</comment>
<keyword evidence="8" id="KW-0472">Membrane</keyword>
<proteinExistence type="predicted"/>
<keyword evidence="5" id="KW-1133">Transmembrane helix</keyword>
<gene>
    <name evidence="9" type="ORF">K435DRAFT_665779</name>
</gene>
<keyword evidence="2" id="KW-0349">Heme</keyword>